<reference evidence="2" key="1">
    <citation type="submission" date="2018-06" db="EMBL/GenBank/DDBJ databases">
        <authorList>
            <person name="Zhirakovskaya E."/>
        </authorList>
    </citation>
    <scope>NUCLEOTIDE SEQUENCE</scope>
</reference>
<evidence type="ECO:0000259" key="1">
    <source>
        <dbReference type="Pfam" id="PF07238"/>
    </source>
</evidence>
<dbReference type="Gene3D" id="2.40.10.220">
    <property type="entry name" value="predicted glycosyltransferase like domains"/>
    <property type="match status" value="1"/>
</dbReference>
<dbReference type="SUPFAM" id="SSF141371">
    <property type="entry name" value="PilZ domain-like"/>
    <property type="match status" value="1"/>
</dbReference>
<dbReference type="Pfam" id="PF07238">
    <property type="entry name" value="PilZ"/>
    <property type="match status" value="1"/>
</dbReference>
<name>A0A3B1AVE7_9ZZZZ</name>
<protein>
    <recommendedName>
        <fullName evidence="1">PilZ domain-containing protein</fullName>
    </recommendedName>
</protein>
<dbReference type="AlphaFoldDB" id="A0A3B1AVE7"/>
<organism evidence="2">
    <name type="scientific">hydrothermal vent metagenome</name>
    <dbReference type="NCBI Taxonomy" id="652676"/>
    <lineage>
        <taxon>unclassified sequences</taxon>
        <taxon>metagenomes</taxon>
        <taxon>ecological metagenomes</taxon>
    </lineage>
</organism>
<accession>A0A3B1AVE7</accession>
<proteinExistence type="predicted"/>
<dbReference type="EMBL" id="UOFW01000214">
    <property type="protein sequence ID" value="VAX07732.1"/>
    <property type="molecule type" value="Genomic_DNA"/>
</dbReference>
<feature type="domain" description="PilZ" evidence="1">
    <location>
        <begin position="13"/>
        <end position="93"/>
    </location>
</feature>
<gene>
    <name evidence="2" type="ORF">MNBD_ALPHA03-1379</name>
</gene>
<evidence type="ECO:0000313" key="2">
    <source>
        <dbReference type="EMBL" id="VAX07732.1"/>
    </source>
</evidence>
<dbReference type="GO" id="GO:0035438">
    <property type="term" value="F:cyclic-di-GMP binding"/>
    <property type="evidence" value="ECO:0007669"/>
    <property type="project" value="InterPro"/>
</dbReference>
<sequence>MNKGVRAVINSMRKHNRRTVVQPVTLGIGSFTFDCTAYDVSLGGIRLKVDIPIEKGAGVYVQLKNKLKQTAKVIWSADGFMGLRFMDNPEKVKVGLGNLSNGLS</sequence>
<dbReference type="InterPro" id="IPR009875">
    <property type="entry name" value="PilZ_domain"/>
</dbReference>